<reference evidence="10 11" key="1">
    <citation type="submission" date="2023-02" db="EMBL/GenBank/DDBJ databases">
        <title>Devosia chondri sp. nov., isolated from the phycosphere of marine algae.</title>
        <authorList>
            <person name="Kim J.M."/>
            <person name="Lee J.K."/>
            <person name="Choi B.J."/>
            <person name="Bayburt H."/>
            <person name="Jeon C.O."/>
        </authorList>
    </citation>
    <scope>NUCLEOTIDE SEQUENCE [LARGE SCALE GENOMIC DNA]</scope>
    <source>
        <strain evidence="10 11">G2-5</strain>
    </source>
</reference>
<keyword evidence="2" id="KW-0813">Transport</keyword>
<evidence type="ECO:0000313" key="11">
    <source>
        <dbReference type="Proteomes" id="UP001222118"/>
    </source>
</evidence>
<evidence type="ECO:0000256" key="6">
    <source>
        <dbReference type="ARBA" id="ARBA00022989"/>
    </source>
</evidence>
<evidence type="ECO:0000256" key="7">
    <source>
        <dbReference type="ARBA" id="ARBA00023136"/>
    </source>
</evidence>
<name>A0ABY7Z1K5_9HYPH</name>
<dbReference type="Proteomes" id="UP001222118">
    <property type="component" value="Chromosome"/>
</dbReference>
<dbReference type="Pfam" id="PF02653">
    <property type="entry name" value="BPD_transp_2"/>
    <property type="match status" value="1"/>
</dbReference>
<keyword evidence="4 9" id="KW-0812">Transmembrane</keyword>
<evidence type="ECO:0000256" key="2">
    <source>
        <dbReference type="ARBA" id="ARBA00022448"/>
    </source>
</evidence>
<keyword evidence="7 9" id="KW-0472">Membrane</keyword>
<dbReference type="RefSeq" id="WP_282213024.1">
    <property type="nucleotide sequence ID" value="NZ_CP118247.1"/>
</dbReference>
<feature type="transmembrane region" description="Helical" evidence="9">
    <location>
        <begin position="74"/>
        <end position="96"/>
    </location>
</feature>
<sequence length="109" mass="11650">MTEFVFFLNQVLVSGAVLGSIYALGAIGITLIFGILRFAHFAHSELMTSGAFIAFLLALWFSSMGVSLPIPTGFVVLPIAMALAAALALGIDKGFYAPLRKRGRGRLRC</sequence>
<feature type="transmembrane region" description="Helical" evidence="9">
    <location>
        <begin position="12"/>
        <end position="36"/>
    </location>
</feature>
<evidence type="ECO:0000256" key="8">
    <source>
        <dbReference type="ARBA" id="ARBA00037998"/>
    </source>
</evidence>
<evidence type="ECO:0000256" key="1">
    <source>
        <dbReference type="ARBA" id="ARBA00004651"/>
    </source>
</evidence>
<keyword evidence="5" id="KW-0029">Amino-acid transport</keyword>
<protein>
    <recommendedName>
        <fullName evidence="12">Branched-chain amino acid ABC transporter permease</fullName>
    </recommendedName>
</protein>
<keyword evidence="6 9" id="KW-1133">Transmembrane helix</keyword>
<evidence type="ECO:0000256" key="3">
    <source>
        <dbReference type="ARBA" id="ARBA00022475"/>
    </source>
</evidence>
<comment type="similarity">
    <text evidence="8">Belongs to the binding-protein-dependent transport system permease family. LivHM subfamily.</text>
</comment>
<evidence type="ECO:0008006" key="12">
    <source>
        <dbReference type="Google" id="ProtNLM"/>
    </source>
</evidence>
<comment type="subcellular location">
    <subcellularLocation>
        <location evidence="1">Cell membrane</location>
        <topology evidence="1">Multi-pass membrane protein</topology>
    </subcellularLocation>
</comment>
<dbReference type="EMBL" id="CP118247">
    <property type="protein sequence ID" value="WDR07511.1"/>
    <property type="molecule type" value="Genomic_DNA"/>
</dbReference>
<keyword evidence="3" id="KW-1003">Cell membrane</keyword>
<accession>A0ABY7Z1K5</accession>
<evidence type="ECO:0000256" key="4">
    <source>
        <dbReference type="ARBA" id="ARBA00022692"/>
    </source>
</evidence>
<evidence type="ECO:0000256" key="9">
    <source>
        <dbReference type="SAM" id="Phobius"/>
    </source>
</evidence>
<dbReference type="InterPro" id="IPR001851">
    <property type="entry name" value="ABC_transp_permease"/>
</dbReference>
<organism evidence="10 11">
    <name type="scientific">Devosia rhodophyticola</name>
    <dbReference type="NCBI Taxonomy" id="3026423"/>
    <lineage>
        <taxon>Bacteria</taxon>
        <taxon>Pseudomonadati</taxon>
        <taxon>Pseudomonadota</taxon>
        <taxon>Alphaproteobacteria</taxon>
        <taxon>Hyphomicrobiales</taxon>
        <taxon>Devosiaceae</taxon>
        <taxon>Devosia</taxon>
    </lineage>
</organism>
<dbReference type="PANTHER" id="PTHR11795">
    <property type="entry name" value="BRANCHED-CHAIN AMINO ACID TRANSPORT SYSTEM PERMEASE PROTEIN LIVH"/>
    <property type="match status" value="1"/>
</dbReference>
<evidence type="ECO:0000256" key="5">
    <source>
        <dbReference type="ARBA" id="ARBA00022970"/>
    </source>
</evidence>
<evidence type="ECO:0000313" key="10">
    <source>
        <dbReference type="EMBL" id="WDR07511.1"/>
    </source>
</evidence>
<proteinExistence type="inferred from homology"/>
<feature type="transmembrane region" description="Helical" evidence="9">
    <location>
        <begin position="48"/>
        <end position="68"/>
    </location>
</feature>
<dbReference type="PANTHER" id="PTHR11795:SF445">
    <property type="entry name" value="AMINO ACID ABC TRANSPORTER PERMEASE PROTEIN"/>
    <property type="match status" value="1"/>
</dbReference>
<dbReference type="InterPro" id="IPR052157">
    <property type="entry name" value="BCAA_transport_permease"/>
</dbReference>
<keyword evidence="11" id="KW-1185">Reference proteome</keyword>
<gene>
    <name evidence="10" type="ORF">PSQ90_09640</name>
</gene>